<dbReference type="Pfam" id="PF02525">
    <property type="entry name" value="Flavodoxin_2"/>
    <property type="match status" value="1"/>
</dbReference>
<dbReference type="PANTHER" id="PTHR10204:SF34">
    <property type="entry name" value="NAD(P)H DEHYDROGENASE [QUINONE] 1 ISOFORM 1"/>
    <property type="match status" value="1"/>
</dbReference>
<dbReference type="HOGENOM" id="CLU_058643_2_1_1"/>
<accession>G0V706</accession>
<proteinExistence type="inferred from homology"/>
<dbReference type="PANTHER" id="PTHR10204">
    <property type="entry name" value="NAD P H OXIDOREDUCTASE-RELATED"/>
    <property type="match status" value="1"/>
</dbReference>
<organism evidence="4 5">
    <name type="scientific">Naumovozyma castellii</name>
    <name type="common">Yeast</name>
    <name type="synonym">Saccharomyces castellii</name>
    <dbReference type="NCBI Taxonomy" id="27288"/>
    <lineage>
        <taxon>Eukaryota</taxon>
        <taxon>Fungi</taxon>
        <taxon>Dikarya</taxon>
        <taxon>Ascomycota</taxon>
        <taxon>Saccharomycotina</taxon>
        <taxon>Saccharomycetes</taxon>
        <taxon>Saccharomycetales</taxon>
        <taxon>Saccharomycetaceae</taxon>
        <taxon>Naumovozyma</taxon>
    </lineage>
</organism>
<gene>
    <name evidence="4" type="primary">NCAS0A06960</name>
    <name evidence="4" type="ordered locus">NCAS_0A06960</name>
</gene>
<name>G0V706_NAUCA</name>
<sequence>MKVFIVFAHPEEKSFNGSLLKETVAQLKSQGHEVKVSDLYKQHWKPQIDEDDFPATHEKGTRLQVAAASAKAFYGNKLTLDVVEEQEKNQMGRFVNFTIPSLVVRYACLLKGWVERVFSLGFGYGTGEYTDTHFGDRYGEGVLTGKKAMIITTVGGTVEHYSARGINGPINDVLFTINHGLLFFTGMTVLPPFVTYKTDSATEEVFQNEAKKLRETLKNIETIKPINYRKQNFGDYNLPGCTLKEGLEQPGETGYDIHIIKD</sequence>
<evidence type="ECO:0000313" key="5">
    <source>
        <dbReference type="Proteomes" id="UP000001640"/>
    </source>
</evidence>
<dbReference type="AlphaFoldDB" id="G0V706"/>
<dbReference type="SUPFAM" id="SSF52218">
    <property type="entry name" value="Flavoproteins"/>
    <property type="match status" value="1"/>
</dbReference>
<evidence type="ECO:0000313" key="4">
    <source>
        <dbReference type="EMBL" id="CCC67254.1"/>
    </source>
</evidence>
<keyword evidence="2" id="KW-0560">Oxidoreductase</keyword>
<evidence type="ECO:0000256" key="2">
    <source>
        <dbReference type="ARBA" id="ARBA00023002"/>
    </source>
</evidence>
<dbReference type="GO" id="GO:0003955">
    <property type="term" value="F:NAD(P)H dehydrogenase (quinone) activity"/>
    <property type="evidence" value="ECO:0007669"/>
    <property type="project" value="TreeGrafter"/>
</dbReference>
<reference key="2">
    <citation type="submission" date="2011-08" db="EMBL/GenBank/DDBJ databases">
        <title>Genome sequence of Naumovozyma castellii.</title>
        <authorList>
            <person name="Gordon J.L."/>
            <person name="Armisen D."/>
            <person name="Proux-Wera E."/>
            <person name="OhEigeartaigh S.S."/>
            <person name="Byrne K.P."/>
            <person name="Wolfe K.H."/>
        </authorList>
    </citation>
    <scope>NUCLEOTIDE SEQUENCE</scope>
    <source>
        <strain>Type strain:CBS 4309</strain>
    </source>
</reference>
<protein>
    <recommendedName>
        <fullName evidence="3">Flavodoxin-like fold domain-containing protein</fullName>
    </recommendedName>
</protein>
<dbReference type="KEGG" id="ncs:NCAS_0A06960"/>
<dbReference type="Proteomes" id="UP000001640">
    <property type="component" value="Chromosome 1"/>
</dbReference>
<dbReference type="InterPro" id="IPR051545">
    <property type="entry name" value="NAD(P)H_dehydrogenase_qn"/>
</dbReference>
<dbReference type="EMBL" id="HE576752">
    <property type="protein sequence ID" value="CCC67254.1"/>
    <property type="molecule type" value="Genomic_DNA"/>
</dbReference>
<dbReference type="InParanoid" id="G0V706"/>
<dbReference type="eggNOG" id="ENOG502QWY5">
    <property type="taxonomic scope" value="Eukaryota"/>
</dbReference>
<dbReference type="GO" id="GO:0005829">
    <property type="term" value="C:cytosol"/>
    <property type="evidence" value="ECO:0007669"/>
    <property type="project" value="TreeGrafter"/>
</dbReference>
<dbReference type="Gene3D" id="3.40.50.360">
    <property type="match status" value="1"/>
</dbReference>
<dbReference type="OrthoDB" id="26889at2759"/>
<dbReference type="InterPro" id="IPR029039">
    <property type="entry name" value="Flavoprotein-like_sf"/>
</dbReference>
<reference evidence="5" key="1">
    <citation type="journal article" date="2011" name="Proc. Natl. Acad. Sci. U.S.A.">
        <title>Evolutionary erosion of yeast sex chromosomes by mating-type switching accidents.</title>
        <authorList>
            <person name="Gordon J.L."/>
            <person name="Armisen D."/>
            <person name="Proux-Wera E."/>
            <person name="Oheigeartaigh S.S."/>
            <person name="Byrne K.P."/>
            <person name="Wolfe K.H."/>
        </authorList>
    </citation>
    <scope>NUCLEOTIDE SEQUENCE [LARGE SCALE GENOMIC DNA]</scope>
    <source>
        <strain evidence="5">ATCC 76901 / BCRC 22586 / CBS 4309 / NBRC 1992 / NRRL Y-12630</strain>
    </source>
</reference>
<dbReference type="InterPro" id="IPR003680">
    <property type="entry name" value="Flavodoxin_fold"/>
</dbReference>
<dbReference type="RefSeq" id="XP_003673635.1">
    <property type="nucleotide sequence ID" value="XM_003673587.1"/>
</dbReference>
<feature type="domain" description="Flavodoxin-like fold" evidence="3">
    <location>
        <begin position="1"/>
        <end position="216"/>
    </location>
</feature>
<keyword evidence="5" id="KW-1185">Reference proteome</keyword>
<dbReference type="GeneID" id="96900733"/>
<evidence type="ECO:0000256" key="1">
    <source>
        <dbReference type="ARBA" id="ARBA00006252"/>
    </source>
</evidence>
<comment type="similarity">
    <text evidence="1">Belongs to the NAD(P)H dehydrogenase (quinone) family.</text>
</comment>
<evidence type="ECO:0000259" key="3">
    <source>
        <dbReference type="Pfam" id="PF02525"/>
    </source>
</evidence>